<feature type="domain" description="Glucose-methanol-choline oxidoreductase N-terminal" evidence="8">
    <location>
        <begin position="123"/>
        <end position="146"/>
    </location>
</feature>
<evidence type="ECO:0000259" key="9">
    <source>
        <dbReference type="PROSITE" id="PS00624"/>
    </source>
</evidence>
<keyword evidence="4 5" id="KW-0274">FAD</keyword>
<comment type="similarity">
    <text evidence="2 5">Belongs to the GMC oxidoreductase family.</text>
</comment>
<organism evidence="10 11">
    <name type="scientific">Hohenbuehelia grisea</name>
    <dbReference type="NCBI Taxonomy" id="104357"/>
    <lineage>
        <taxon>Eukaryota</taxon>
        <taxon>Fungi</taxon>
        <taxon>Dikarya</taxon>
        <taxon>Basidiomycota</taxon>
        <taxon>Agaricomycotina</taxon>
        <taxon>Agaricomycetes</taxon>
        <taxon>Agaricomycetidae</taxon>
        <taxon>Agaricales</taxon>
        <taxon>Pleurotineae</taxon>
        <taxon>Pleurotaceae</taxon>
        <taxon>Hohenbuehelia</taxon>
    </lineage>
</organism>
<keyword evidence="7" id="KW-0732">Signal</keyword>
<evidence type="ECO:0000256" key="7">
    <source>
        <dbReference type="SAM" id="SignalP"/>
    </source>
</evidence>
<keyword evidence="11" id="KW-1185">Reference proteome</keyword>
<comment type="cofactor">
    <cofactor evidence="1">
        <name>FAD</name>
        <dbReference type="ChEBI" id="CHEBI:57692"/>
    </cofactor>
</comment>
<reference evidence="11" key="1">
    <citation type="submission" date="2024-06" db="EMBL/GenBank/DDBJ databases">
        <title>Multi-omics analyses provide insights into the biosynthesis of the anticancer antibiotic pleurotin in Hohenbuehelia grisea.</title>
        <authorList>
            <person name="Weaver J.A."/>
            <person name="Alberti F."/>
        </authorList>
    </citation>
    <scope>NUCLEOTIDE SEQUENCE [LARGE SCALE GENOMIC DNA]</scope>
    <source>
        <strain evidence="11">T-177</strain>
    </source>
</reference>
<feature type="chain" id="PRO_5046620718" description="Glucose-methanol-choline oxidoreductase N-terminal domain-containing protein" evidence="7">
    <location>
        <begin position="32"/>
        <end position="610"/>
    </location>
</feature>
<dbReference type="EMBL" id="JASNQZ010000002">
    <property type="protein sequence ID" value="KAL0959581.1"/>
    <property type="molecule type" value="Genomic_DNA"/>
</dbReference>
<proteinExistence type="inferred from homology"/>
<feature type="region of interest" description="Disordered" evidence="6">
    <location>
        <begin position="172"/>
        <end position="193"/>
    </location>
</feature>
<dbReference type="PROSITE" id="PS00624">
    <property type="entry name" value="GMC_OXRED_2"/>
    <property type="match status" value="1"/>
</dbReference>
<gene>
    <name evidence="10" type="ORF">HGRIS_011291</name>
</gene>
<feature type="domain" description="Glucose-methanol-choline oxidoreductase N-terminal" evidence="9">
    <location>
        <begin position="314"/>
        <end position="328"/>
    </location>
</feature>
<dbReference type="Pfam" id="PF00732">
    <property type="entry name" value="GMC_oxred_N"/>
    <property type="match status" value="1"/>
</dbReference>
<accession>A0ABR3JUS0</accession>
<dbReference type="PANTHER" id="PTHR11552">
    <property type="entry name" value="GLUCOSE-METHANOL-CHOLINE GMC OXIDOREDUCTASE"/>
    <property type="match status" value="1"/>
</dbReference>
<dbReference type="SUPFAM" id="SSF51905">
    <property type="entry name" value="FAD/NAD(P)-binding domain"/>
    <property type="match status" value="1"/>
</dbReference>
<dbReference type="InterPro" id="IPR012132">
    <property type="entry name" value="GMC_OxRdtase"/>
</dbReference>
<dbReference type="PANTHER" id="PTHR11552:SF147">
    <property type="entry name" value="CHOLINE DEHYDROGENASE, MITOCHONDRIAL"/>
    <property type="match status" value="1"/>
</dbReference>
<evidence type="ECO:0000256" key="2">
    <source>
        <dbReference type="ARBA" id="ARBA00010790"/>
    </source>
</evidence>
<dbReference type="Gene3D" id="3.30.560.10">
    <property type="entry name" value="Glucose Oxidase, domain 3"/>
    <property type="match status" value="1"/>
</dbReference>
<evidence type="ECO:0000259" key="8">
    <source>
        <dbReference type="PROSITE" id="PS00623"/>
    </source>
</evidence>
<dbReference type="SUPFAM" id="SSF54373">
    <property type="entry name" value="FAD-linked reductases, C-terminal domain"/>
    <property type="match status" value="1"/>
</dbReference>
<evidence type="ECO:0000256" key="1">
    <source>
        <dbReference type="ARBA" id="ARBA00001974"/>
    </source>
</evidence>
<evidence type="ECO:0000256" key="5">
    <source>
        <dbReference type="RuleBase" id="RU003968"/>
    </source>
</evidence>
<dbReference type="PROSITE" id="PS00623">
    <property type="entry name" value="GMC_OXRED_1"/>
    <property type="match status" value="1"/>
</dbReference>
<evidence type="ECO:0000313" key="10">
    <source>
        <dbReference type="EMBL" id="KAL0959581.1"/>
    </source>
</evidence>
<dbReference type="Proteomes" id="UP001556367">
    <property type="component" value="Unassembled WGS sequence"/>
</dbReference>
<dbReference type="InterPro" id="IPR036188">
    <property type="entry name" value="FAD/NAD-bd_sf"/>
</dbReference>
<evidence type="ECO:0000313" key="11">
    <source>
        <dbReference type="Proteomes" id="UP001556367"/>
    </source>
</evidence>
<keyword evidence="3 5" id="KW-0285">Flavoprotein</keyword>
<protein>
    <recommendedName>
        <fullName evidence="8 9">Glucose-methanol-choline oxidoreductase N-terminal domain-containing protein</fullName>
    </recommendedName>
</protein>
<dbReference type="InterPro" id="IPR007867">
    <property type="entry name" value="GMC_OxRtase_C"/>
</dbReference>
<dbReference type="PIRSF" id="PIRSF000137">
    <property type="entry name" value="Alcohol_oxidase"/>
    <property type="match status" value="1"/>
</dbReference>
<evidence type="ECO:0000256" key="3">
    <source>
        <dbReference type="ARBA" id="ARBA00022630"/>
    </source>
</evidence>
<evidence type="ECO:0000256" key="4">
    <source>
        <dbReference type="ARBA" id="ARBA00022827"/>
    </source>
</evidence>
<sequence length="610" mass="66602">MRISCQLPAVSWRALLPLVVVLPQLVTHAEARLTRAVKDVARADYDFIVVGAGTAGCLMASRLSESRSTRVLLIEAGGSDEGIQEAVVPFFAPTMAPNKPWNWNYTVAPQVELNNRTFPYPRGRLLGGTSSVNYLVYNWGSSDDYDRWANHTGDAGWSWSGLERYRKKNERMVPPADGHDTTGQYDPAAHGKRGNVLTSLPGWPTEIDNKVLNATTQIPGYPYNEDMNSGDQIGIGWVFSSVGNSKRSSSSTAYLTPSVLRRPNLDVLLQTQVTRLISSKSSKQVSFKRVEVAQGPRSPRLTLRARKEIVLAAGAVGTPQILLLSGIGDPKALKRAGVKPIVSLPDVGRNLQDHALLPHQFYVNSNDTWETAAREPKVMASQVAEYNTTGKGPLVGTICNHIGWFNVEKNHSMWQNHSDPAAGPKAGHYELVFTNGFVGVIQPLPDAGNFMTVISNLASPASHGSITLASANPWEQPIIDPGFLTSHVDLLVMREAYKSARAFVKAPAFNGYINRPYISSGAEEDSDEYIDEYIRNYTTSVWHPVGTAAMTPARSKKGVVTPELLVKGVEGLRIVDASVMPFIPAAHTQAPVYVIAERAADLIKAAWRLK</sequence>
<comment type="caution">
    <text evidence="10">The sequence shown here is derived from an EMBL/GenBank/DDBJ whole genome shotgun (WGS) entry which is preliminary data.</text>
</comment>
<feature type="signal peptide" evidence="7">
    <location>
        <begin position="1"/>
        <end position="31"/>
    </location>
</feature>
<name>A0ABR3JUS0_9AGAR</name>
<dbReference type="Gene3D" id="3.50.50.60">
    <property type="entry name" value="FAD/NAD(P)-binding domain"/>
    <property type="match status" value="1"/>
</dbReference>
<evidence type="ECO:0000256" key="6">
    <source>
        <dbReference type="SAM" id="MobiDB-lite"/>
    </source>
</evidence>
<dbReference type="InterPro" id="IPR000172">
    <property type="entry name" value="GMC_OxRdtase_N"/>
</dbReference>
<dbReference type="Pfam" id="PF05199">
    <property type="entry name" value="GMC_oxred_C"/>
    <property type="match status" value="1"/>
</dbReference>